<evidence type="ECO:0000313" key="2">
    <source>
        <dbReference type="EMBL" id="AKK10174.1"/>
    </source>
</evidence>
<dbReference type="PATRIC" id="fig|1072256.5.peg.142"/>
<dbReference type="AlphaFoldDB" id="A0A0G3HA40"/>
<protein>
    <submittedName>
        <fullName evidence="2">Uncharacterized protein</fullName>
    </submittedName>
</protein>
<dbReference type="Proteomes" id="UP000035548">
    <property type="component" value="Chromosome"/>
</dbReference>
<proteinExistence type="predicted"/>
<sequence length="42" mass="4524">MADHPGVVTDHNDAGPGCRRLPEIIKGISNLGQQKNQQAQQT</sequence>
<reference evidence="2 3" key="1">
    <citation type="journal article" date="2015" name="Genome Announc.">
        <title>Virulence Factor Genes Detected in the Complete Genome Sequence of Corynebacterium uterequi DSM 45634, Isolated from the Uterus of a Maiden Mare.</title>
        <authorList>
            <person name="Ruckert C."/>
            <person name="Kriete M."/>
            <person name="Jaenicke S."/>
            <person name="Winkler A."/>
            <person name="Tauch A."/>
        </authorList>
    </citation>
    <scope>NUCLEOTIDE SEQUENCE [LARGE SCALE GENOMIC DNA]</scope>
    <source>
        <strain evidence="2 3">DSM 45634</strain>
    </source>
</reference>
<feature type="region of interest" description="Disordered" evidence="1">
    <location>
        <begin position="1"/>
        <end position="42"/>
    </location>
</feature>
<name>A0A0G3HA40_9CORY</name>
<gene>
    <name evidence="2" type="ORF">CUTER_00760</name>
</gene>
<accession>A0A0G3HA40</accession>
<evidence type="ECO:0000313" key="3">
    <source>
        <dbReference type="Proteomes" id="UP000035548"/>
    </source>
</evidence>
<dbReference type="KEGG" id="cut:CUTER_00760"/>
<evidence type="ECO:0000256" key="1">
    <source>
        <dbReference type="SAM" id="MobiDB-lite"/>
    </source>
</evidence>
<feature type="compositionally biased region" description="Low complexity" evidence="1">
    <location>
        <begin position="33"/>
        <end position="42"/>
    </location>
</feature>
<organism evidence="2 3">
    <name type="scientific">Corynebacterium uterequi</name>
    <dbReference type="NCBI Taxonomy" id="1072256"/>
    <lineage>
        <taxon>Bacteria</taxon>
        <taxon>Bacillati</taxon>
        <taxon>Actinomycetota</taxon>
        <taxon>Actinomycetes</taxon>
        <taxon>Mycobacteriales</taxon>
        <taxon>Corynebacteriaceae</taxon>
        <taxon>Corynebacterium</taxon>
    </lineage>
</organism>
<dbReference type="EMBL" id="CP011546">
    <property type="protein sequence ID" value="AKK10174.1"/>
    <property type="molecule type" value="Genomic_DNA"/>
</dbReference>
<keyword evidence="3" id="KW-1185">Reference proteome</keyword>
<reference evidence="3" key="2">
    <citation type="submission" date="2015-05" db="EMBL/GenBank/DDBJ databases">
        <title>Complete genome sequence of Corynebacterium uterequi DSM 45634, isolated from the uterus of a maiden mare.</title>
        <authorList>
            <person name="Ruckert C."/>
            <person name="Albersmeier A."/>
            <person name="Winkler A."/>
            <person name="Tauch A."/>
        </authorList>
    </citation>
    <scope>NUCLEOTIDE SEQUENCE [LARGE SCALE GENOMIC DNA]</scope>
    <source>
        <strain evidence="3">DSM 45634</strain>
    </source>
</reference>